<keyword evidence="2" id="KW-1185">Reference proteome</keyword>
<evidence type="ECO:0000313" key="1">
    <source>
        <dbReference type="EMBL" id="QFS47549.1"/>
    </source>
</evidence>
<proteinExistence type="predicted"/>
<dbReference type="Proteomes" id="UP000326678">
    <property type="component" value="Chromosome Gxm1"/>
</dbReference>
<sequence>MTDNANASTDNANASPCIKNATILRKAVLSDRSNKLQ</sequence>
<organism evidence="1 2">
    <name type="scientific">Nostoc sphaeroides CCNUC1</name>
    <dbReference type="NCBI Taxonomy" id="2653204"/>
    <lineage>
        <taxon>Bacteria</taxon>
        <taxon>Bacillati</taxon>
        <taxon>Cyanobacteriota</taxon>
        <taxon>Cyanophyceae</taxon>
        <taxon>Nostocales</taxon>
        <taxon>Nostocaceae</taxon>
        <taxon>Nostoc</taxon>
    </lineage>
</organism>
<gene>
    <name evidence="1" type="ORF">GXM_05041</name>
</gene>
<protein>
    <submittedName>
        <fullName evidence="1">Uncharacterized protein</fullName>
    </submittedName>
</protein>
<accession>A0A5P8W6A9</accession>
<name>A0A5P8W6A9_9NOSO</name>
<evidence type="ECO:0000313" key="2">
    <source>
        <dbReference type="Proteomes" id="UP000326678"/>
    </source>
</evidence>
<dbReference type="AlphaFoldDB" id="A0A5P8W6A9"/>
<reference evidence="1 2" key="1">
    <citation type="submission" date="2019-10" db="EMBL/GenBank/DDBJ databases">
        <title>Genomic and transcriptomic insights into the perfect genentic adaptation of a filamentous nitrogen-fixing cyanobacterium to rice fields.</title>
        <authorList>
            <person name="Chen Z."/>
        </authorList>
    </citation>
    <scope>NUCLEOTIDE SEQUENCE [LARGE SCALE GENOMIC DNA]</scope>
    <source>
        <strain evidence="1">CCNUC1</strain>
    </source>
</reference>
<dbReference type="KEGG" id="nsh:GXM_05041"/>
<dbReference type="EMBL" id="CP045226">
    <property type="protein sequence ID" value="QFS47549.1"/>
    <property type="molecule type" value="Genomic_DNA"/>
</dbReference>